<name>A0A5M9H855_9SPHI</name>
<evidence type="ECO:0000313" key="4">
    <source>
        <dbReference type="EMBL" id="KAA8483123.1"/>
    </source>
</evidence>
<keyword evidence="1" id="KW-0175">Coiled coil</keyword>
<organism evidence="4 5">
    <name type="scientific">Arcticibacter tournemirensis</name>
    <dbReference type="NCBI Taxonomy" id="699437"/>
    <lineage>
        <taxon>Bacteria</taxon>
        <taxon>Pseudomonadati</taxon>
        <taxon>Bacteroidota</taxon>
        <taxon>Sphingobacteriia</taxon>
        <taxon>Sphingobacteriales</taxon>
        <taxon>Sphingobacteriaceae</taxon>
        <taxon>Arcticibacter</taxon>
    </lineage>
</organism>
<protein>
    <recommendedName>
        <fullName evidence="3">Histidine kinase domain-containing protein</fullName>
    </recommendedName>
</protein>
<keyword evidence="2" id="KW-0472">Membrane</keyword>
<evidence type="ECO:0000256" key="1">
    <source>
        <dbReference type="SAM" id="Coils"/>
    </source>
</evidence>
<dbReference type="SUPFAM" id="SSF55874">
    <property type="entry name" value="ATPase domain of HSP90 chaperone/DNA topoisomerase II/histidine kinase"/>
    <property type="match status" value="1"/>
</dbReference>
<evidence type="ECO:0000313" key="5">
    <source>
        <dbReference type="Proteomes" id="UP000322918"/>
    </source>
</evidence>
<keyword evidence="2" id="KW-1133">Transmembrane helix</keyword>
<dbReference type="InterPro" id="IPR010559">
    <property type="entry name" value="Sig_transdc_His_kin_internal"/>
</dbReference>
<dbReference type="EMBL" id="VWNE01000013">
    <property type="protein sequence ID" value="KAA8483123.1"/>
    <property type="molecule type" value="Genomic_DNA"/>
</dbReference>
<dbReference type="InterPro" id="IPR036890">
    <property type="entry name" value="HATPase_C_sf"/>
</dbReference>
<dbReference type="Proteomes" id="UP000322918">
    <property type="component" value="Unassembled WGS sequence"/>
</dbReference>
<keyword evidence="2" id="KW-0812">Transmembrane</keyword>
<reference evidence="4 5" key="1">
    <citation type="submission" date="2019-09" db="EMBL/GenBank/DDBJ databases">
        <title>Pararcticibacter amylolyticus gen. nov., sp. nov., isolated from a rottenly hemp rope, and reclassification of Pedobacter tournemirensis as Pararcticibacter tournemirensis comb. nov.</title>
        <authorList>
            <person name="Cai Y."/>
        </authorList>
    </citation>
    <scope>NUCLEOTIDE SEQUENCE [LARGE SCALE GENOMIC DNA]</scope>
    <source>
        <strain evidence="4 5">TF5-37.2-LB10</strain>
    </source>
</reference>
<comment type="caution">
    <text evidence="4">The sequence shown here is derived from an EMBL/GenBank/DDBJ whole genome shotgun (WGS) entry which is preliminary data.</text>
</comment>
<dbReference type="PROSITE" id="PS50109">
    <property type="entry name" value="HIS_KIN"/>
    <property type="match status" value="1"/>
</dbReference>
<dbReference type="GO" id="GO:0016020">
    <property type="term" value="C:membrane"/>
    <property type="evidence" value="ECO:0007669"/>
    <property type="project" value="InterPro"/>
</dbReference>
<proteinExistence type="predicted"/>
<dbReference type="OrthoDB" id="9809670at2"/>
<feature type="coiled-coil region" evidence="1">
    <location>
        <begin position="736"/>
        <end position="763"/>
    </location>
</feature>
<dbReference type="AlphaFoldDB" id="A0A5M9H855"/>
<sequence length="950" mass="107760">MLGRLPLMGRLCFPLFLNPRLMKQKKFVLLLLLLLRGLPGTIFAQQEDAFQKMKAGDWFEVLVADTARKPADESYRYNIRYLLKKTDASGNREYTLTFERIRIILSHPGIVALGYDSYYPPYRQGMEKPDQKPVFQSRVDPKGKILSMKPGAEFSRINLYEIGTRSTNVGRWVELEPIHKETATVISAIIMKAIANREQDWYSGTLYRNSGLSFVLSAASFPLKPNVLIEGHIKNMTAELAGEYALYLPGVEKAFRISADGSFRMAFFLSEGSGARLRNRHRLEKTPAKPHSGTMKDVDVVLAMRTVDIPLFFRPGDTLRITGDALDPEGSLQFSGNTAKMAAFGLDIAKATLKKNTPEIPYGVKLYSAETFMKQQDADRAIFDRLNKTYSGQLSPVTGNYYRLWFAFTQASERLDFLSKTSYKSSPASTRMFDGFPEHFFEAVDTLPVMMTDYNNAVWYTDFINTFQFYLSAKVGQLNGGSSGFFLGDYVLSLNHLRCFPLYLTLADAFENQLGNNSWKTAQTLKPYYEDFINNCADTVLTGLVRQKWETLSLWAPGKPIPLKSIKLADGGLLNMNRFKGKVLNITFNFHYPDEMRRLLERIKKQDPQKVHFLIVQLKEHSYPPSSVVSELKKLSQVTFVEVAPDNQALRELVMLENFDIKTFVMDSDLGIIQDNINDSPDELPKDKNFEEAVQKALEPKKMSRQEKAELIKITLWSLGSIMFAGLGFLWIYRARVSAIRRKESLKRRIQELEIRAIRSQMNPHFMFNALNSIQSLINGHQYKEANIYLEKFSYLMRMVLNNSEKTFVSLSDELEAVSLYAELEKLRFDFEFGLYIGAEINSELIEIPGMIIQPLVENAILHGIAQKGASGLLAIRVSRVGIYLRVEVTDNGTGWTEKEGRKPSGFGLKLVRERLHLLNVHGGIGKLEIIPNLGIHAEGVTAVLSIPLD</sequence>
<evidence type="ECO:0000259" key="3">
    <source>
        <dbReference type="PROSITE" id="PS50109"/>
    </source>
</evidence>
<dbReference type="Gene3D" id="3.30.565.10">
    <property type="entry name" value="Histidine kinase-like ATPase, C-terminal domain"/>
    <property type="match status" value="1"/>
</dbReference>
<dbReference type="PANTHER" id="PTHR34220">
    <property type="entry name" value="SENSOR HISTIDINE KINASE YPDA"/>
    <property type="match status" value="1"/>
</dbReference>
<feature type="domain" description="Histidine kinase" evidence="3">
    <location>
        <begin position="852"/>
        <end position="950"/>
    </location>
</feature>
<dbReference type="Pfam" id="PF06580">
    <property type="entry name" value="His_kinase"/>
    <property type="match status" value="1"/>
</dbReference>
<evidence type="ECO:0000256" key="2">
    <source>
        <dbReference type="SAM" id="Phobius"/>
    </source>
</evidence>
<dbReference type="InterPro" id="IPR050640">
    <property type="entry name" value="Bact_2-comp_sensor_kinase"/>
</dbReference>
<gene>
    <name evidence="4" type="ORF">F1649_09940</name>
</gene>
<dbReference type="GO" id="GO:0000155">
    <property type="term" value="F:phosphorelay sensor kinase activity"/>
    <property type="evidence" value="ECO:0007669"/>
    <property type="project" value="InterPro"/>
</dbReference>
<dbReference type="InterPro" id="IPR005467">
    <property type="entry name" value="His_kinase_dom"/>
</dbReference>
<accession>A0A5M9H855</accession>
<keyword evidence="5" id="KW-1185">Reference proteome</keyword>
<dbReference type="PANTHER" id="PTHR34220:SF7">
    <property type="entry name" value="SENSOR HISTIDINE KINASE YPDA"/>
    <property type="match status" value="1"/>
</dbReference>
<feature type="transmembrane region" description="Helical" evidence="2">
    <location>
        <begin position="714"/>
        <end position="733"/>
    </location>
</feature>